<name>A0AC60PAX4_IXOPE</name>
<keyword evidence="2" id="KW-1185">Reference proteome</keyword>
<comment type="caution">
    <text evidence="1">The sequence shown here is derived from an EMBL/GenBank/DDBJ whole genome shotgun (WGS) entry which is preliminary data.</text>
</comment>
<dbReference type="EMBL" id="JABSTQ010010965">
    <property type="protein sequence ID" value="KAG0416263.1"/>
    <property type="molecule type" value="Genomic_DNA"/>
</dbReference>
<evidence type="ECO:0000313" key="1">
    <source>
        <dbReference type="EMBL" id="KAG0416263.1"/>
    </source>
</evidence>
<organism evidence="1 2">
    <name type="scientific">Ixodes persulcatus</name>
    <name type="common">Taiga tick</name>
    <dbReference type="NCBI Taxonomy" id="34615"/>
    <lineage>
        <taxon>Eukaryota</taxon>
        <taxon>Metazoa</taxon>
        <taxon>Ecdysozoa</taxon>
        <taxon>Arthropoda</taxon>
        <taxon>Chelicerata</taxon>
        <taxon>Arachnida</taxon>
        <taxon>Acari</taxon>
        <taxon>Parasitiformes</taxon>
        <taxon>Ixodida</taxon>
        <taxon>Ixodoidea</taxon>
        <taxon>Ixodidae</taxon>
        <taxon>Ixodinae</taxon>
        <taxon>Ixodes</taxon>
    </lineage>
</organism>
<reference evidence="1 2" key="1">
    <citation type="journal article" date="2020" name="Cell">
        <title>Large-Scale Comparative Analyses of Tick Genomes Elucidate Their Genetic Diversity and Vector Capacities.</title>
        <authorList>
            <consortium name="Tick Genome and Microbiome Consortium (TIGMIC)"/>
            <person name="Jia N."/>
            <person name="Wang J."/>
            <person name="Shi W."/>
            <person name="Du L."/>
            <person name="Sun Y."/>
            <person name="Zhan W."/>
            <person name="Jiang J.F."/>
            <person name="Wang Q."/>
            <person name="Zhang B."/>
            <person name="Ji P."/>
            <person name="Bell-Sakyi L."/>
            <person name="Cui X.M."/>
            <person name="Yuan T.T."/>
            <person name="Jiang B.G."/>
            <person name="Yang W.F."/>
            <person name="Lam T.T."/>
            <person name="Chang Q.C."/>
            <person name="Ding S.J."/>
            <person name="Wang X.J."/>
            <person name="Zhu J.G."/>
            <person name="Ruan X.D."/>
            <person name="Zhao L."/>
            <person name="Wei J.T."/>
            <person name="Ye R.Z."/>
            <person name="Que T.C."/>
            <person name="Du C.H."/>
            <person name="Zhou Y.H."/>
            <person name="Cheng J.X."/>
            <person name="Dai P.F."/>
            <person name="Guo W.B."/>
            <person name="Han X.H."/>
            <person name="Huang E.J."/>
            <person name="Li L.F."/>
            <person name="Wei W."/>
            <person name="Gao Y.C."/>
            <person name="Liu J.Z."/>
            <person name="Shao H.Z."/>
            <person name="Wang X."/>
            <person name="Wang C.C."/>
            <person name="Yang T.C."/>
            <person name="Huo Q.B."/>
            <person name="Li W."/>
            <person name="Chen H.Y."/>
            <person name="Chen S.E."/>
            <person name="Zhou L.G."/>
            <person name="Ni X.B."/>
            <person name="Tian J.H."/>
            <person name="Sheng Y."/>
            <person name="Liu T."/>
            <person name="Pan Y.S."/>
            <person name="Xia L.Y."/>
            <person name="Li J."/>
            <person name="Zhao F."/>
            <person name="Cao W.C."/>
        </authorList>
    </citation>
    <scope>NUCLEOTIDE SEQUENCE [LARGE SCALE GENOMIC DNA]</scope>
    <source>
        <strain evidence="1">Iper-2018</strain>
    </source>
</reference>
<gene>
    <name evidence="1" type="ORF">HPB47_006568</name>
</gene>
<protein>
    <submittedName>
        <fullName evidence="1">Uncharacterized protein</fullName>
    </submittedName>
</protein>
<accession>A0AC60PAX4</accession>
<sequence length="528" mass="60056">MPSKRAKSCFVPNCNSGYQSCKEKVPLFRAPKDAERLEAWSRNIKRADRTLDGTCVVCAKHFEEQYIEKTFKHIVNGELVQIQRDRPLLKDDAVPTIFPGAPSYFTRSLPKKRKTRDLCHQLLPPRKRKKQEVICEAVDIQGEETSSTWTHEAVQIQDEERSSSATQRSGTSQFYSNLHSPTSYWSKIVFEEDPLSVHYAWCEPGSNSHVKTTKLVTFCSLSGENTARCCVYLRAVKIIDIEVHTSAEAEAQLMSAENSAMCPGATLKPLVGKNYVTFGNKYFSKDCTGRPQDEQPCLRCRYLKKLIQNQMSRKRKKTSSSTKTQSRRRHALFKAKKKLLVARKTIEQLQAQNDALPSTIIQERLAGLPPKQRAAVTCCFDAASRKSRQGMKYDKSWILECILMRMRSPKLYEHIRKQNILALPSKSCLQTYIRGFKSGFGFNPNVFSALSLKTKETDEFSLHGGIVFDEMKLSEHVSLKSSRALEGFADLGSFTPGDQKTTTCDHGLVVMFQPFHGEHFIYIIIFQF</sequence>
<dbReference type="Proteomes" id="UP000805193">
    <property type="component" value="Unassembled WGS sequence"/>
</dbReference>
<evidence type="ECO:0000313" key="2">
    <source>
        <dbReference type="Proteomes" id="UP000805193"/>
    </source>
</evidence>
<proteinExistence type="predicted"/>